<protein>
    <submittedName>
        <fullName evidence="12">Vitamin K epoxide reductase</fullName>
    </submittedName>
</protein>
<keyword evidence="9" id="KW-0676">Redox-active center</keyword>
<organism evidence="12 13">
    <name type="scientific">Micromonospora wenchangensis</name>
    <dbReference type="NCBI Taxonomy" id="1185415"/>
    <lineage>
        <taxon>Bacteria</taxon>
        <taxon>Bacillati</taxon>
        <taxon>Actinomycetota</taxon>
        <taxon>Actinomycetes</taxon>
        <taxon>Micromonosporales</taxon>
        <taxon>Micromonosporaceae</taxon>
        <taxon>Micromonospora</taxon>
    </lineage>
</organism>
<comment type="similarity">
    <text evidence="2">Belongs to the VKOR family.</text>
</comment>
<evidence type="ECO:0000256" key="10">
    <source>
        <dbReference type="SAM" id="Phobius"/>
    </source>
</evidence>
<evidence type="ECO:0000256" key="7">
    <source>
        <dbReference type="ARBA" id="ARBA00023136"/>
    </source>
</evidence>
<evidence type="ECO:0000256" key="6">
    <source>
        <dbReference type="ARBA" id="ARBA00023002"/>
    </source>
</evidence>
<evidence type="ECO:0000256" key="5">
    <source>
        <dbReference type="ARBA" id="ARBA00022989"/>
    </source>
</evidence>
<feature type="transmembrane region" description="Helical" evidence="10">
    <location>
        <begin position="113"/>
        <end position="134"/>
    </location>
</feature>
<dbReference type="InterPro" id="IPR041714">
    <property type="entry name" value="VKOR_Actinobacteria"/>
</dbReference>
<comment type="subcellular location">
    <subcellularLocation>
        <location evidence="1">Membrane</location>
        <topology evidence="1">Multi-pass membrane protein</topology>
    </subcellularLocation>
</comment>
<dbReference type="GO" id="GO:0048038">
    <property type="term" value="F:quinone binding"/>
    <property type="evidence" value="ECO:0007669"/>
    <property type="project" value="UniProtKB-KW"/>
</dbReference>
<dbReference type="GO" id="GO:0016020">
    <property type="term" value="C:membrane"/>
    <property type="evidence" value="ECO:0007669"/>
    <property type="project" value="UniProtKB-SubCell"/>
</dbReference>
<keyword evidence="4" id="KW-0874">Quinone</keyword>
<dbReference type="GO" id="GO:0016491">
    <property type="term" value="F:oxidoreductase activity"/>
    <property type="evidence" value="ECO:0007669"/>
    <property type="project" value="UniProtKB-KW"/>
</dbReference>
<comment type="caution">
    <text evidence="12">The sequence shown here is derived from an EMBL/GenBank/DDBJ whole genome shotgun (WGS) entry which is preliminary data.</text>
</comment>
<evidence type="ECO:0000256" key="9">
    <source>
        <dbReference type="ARBA" id="ARBA00023284"/>
    </source>
</evidence>
<dbReference type="InterPro" id="IPR038354">
    <property type="entry name" value="VKOR_sf"/>
</dbReference>
<name>A0A2D0AWX4_9ACTN</name>
<evidence type="ECO:0000256" key="2">
    <source>
        <dbReference type="ARBA" id="ARBA00006214"/>
    </source>
</evidence>
<keyword evidence="7 10" id="KW-0472">Membrane</keyword>
<keyword evidence="5 10" id="KW-1133">Transmembrane helix</keyword>
<gene>
    <name evidence="12" type="ORF">B5D80_08810</name>
</gene>
<keyword evidence="8" id="KW-1015">Disulfide bond</keyword>
<evidence type="ECO:0000256" key="1">
    <source>
        <dbReference type="ARBA" id="ARBA00004141"/>
    </source>
</evidence>
<dbReference type="AlphaFoldDB" id="A0A2D0AWX4"/>
<proteinExistence type="inferred from homology"/>
<sequence>MSGQVTTAPGPAVVPADPTAPFAARIIGWVLAVCGAIGSAAALTLTIEKINLLTDPSYRPSCSINPILSCGSVMTTPQATAFGFPNPLIGIVGFSAVTTIGVAVLAGARLPRWFWLGLQLGATFGIGFVHWLIFQSLYRIGALCPYCMVVWVVTIAIFWYVTLHNVHREQLFNSRGAVLLRYHTVVLTVWYVIIVALIGEQFWFYWRTLLI</sequence>
<dbReference type="CDD" id="cd12922">
    <property type="entry name" value="VKOR_5"/>
    <property type="match status" value="1"/>
</dbReference>
<keyword evidence="13" id="KW-1185">Reference proteome</keyword>
<feature type="transmembrane region" description="Helical" evidence="10">
    <location>
        <begin position="88"/>
        <end position="106"/>
    </location>
</feature>
<evidence type="ECO:0000259" key="11">
    <source>
        <dbReference type="SMART" id="SM00756"/>
    </source>
</evidence>
<dbReference type="OrthoDB" id="9783799at2"/>
<feature type="transmembrane region" description="Helical" evidence="10">
    <location>
        <begin position="140"/>
        <end position="161"/>
    </location>
</feature>
<evidence type="ECO:0000313" key="13">
    <source>
        <dbReference type="Proteomes" id="UP000197174"/>
    </source>
</evidence>
<feature type="transmembrane region" description="Helical" evidence="10">
    <location>
        <begin position="26"/>
        <end position="47"/>
    </location>
</feature>
<dbReference type="InterPro" id="IPR012932">
    <property type="entry name" value="VKOR"/>
</dbReference>
<dbReference type="Gene3D" id="1.20.1440.130">
    <property type="entry name" value="VKOR domain"/>
    <property type="match status" value="1"/>
</dbReference>
<dbReference type="Pfam" id="PF07884">
    <property type="entry name" value="VKOR"/>
    <property type="match status" value="1"/>
</dbReference>
<evidence type="ECO:0000256" key="8">
    <source>
        <dbReference type="ARBA" id="ARBA00023157"/>
    </source>
</evidence>
<evidence type="ECO:0000256" key="4">
    <source>
        <dbReference type="ARBA" id="ARBA00022719"/>
    </source>
</evidence>
<evidence type="ECO:0000313" key="12">
    <source>
        <dbReference type="EMBL" id="OWV09494.1"/>
    </source>
</evidence>
<evidence type="ECO:0000256" key="3">
    <source>
        <dbReference type="ARBA" id="ARBA00022692"/>
    </source>
</evidence>
<dbReference type="RefSeq" id="WP_088643308.1">
    <property type="nucleotide sequence ID" value="NZ_MZMV01000011.1"/>
</dbReference>
<dbReference type="EMBL" id="MZMV01000011">
    <property type="protein sequence ID" value="OWV09494.1"/>
    <property type="molecule type" value="Genomic_DNA"/>
</dbReference>
<reference evidence="12 13" key="1">
    <citation type="submission" date="2017-03" db="EMBL/GenBank/DDBJ databases">
        <title>Whole genome sequence of Micromonospora wenchangensis, isolated from mangrove soil.</title>
        <authorList>
            <person name="Yang H."/>
        </authorList>
    </citation>
    <scope>NUCLEOTIDE SEQUENCE [LARGE SCALE GENOMIC DNA]</scope>
    <source>
        <strain evidence="12 13">CCTCC AA 2012002</strain>
    </source>
</reference>
<keyword evidence="3 10" id="KW-0812">Transmembrane</keyword>
<feature type="transmembrane region" description="Helical" evidence="10">
    <location>
        <begin position="182"/>
        <end position="206"/>
    </location>
</feature>
<keyword evidence="6" id="KW-0560">Oxidoreductase</keyword>
<dbReference type="Proteomes" id="UP000197174">
    <property type="component" value="Unassembled WGS sequence"/>
</dbReference>
<accession>A0A2D0AWX4</accession>
<dbReference type="SMART" id="SM00756">
    <property type="entry name" value="VKc"/>
    <property type="match status" value="1"/>
</dbReference>
<feature type="domain" description="Vitamin K epoxide reductase" evidence="11">
    <location>
        <begin position="24"/>
        <end position="165"/>
    </location>
</feature>